<dbReference type="Proteomes" id="UP001178508">
    <property type="component" value="Chromosome 8"/>
</dbReference>
<evidence type="ECO:0000313" key="2">
    <source>
        <dbReference type="Proteomes" id="UP001178508"/>
    </source>
</evidence>
<sequence>MLLTSQTGEAVKISDMAHEEQPEISIKKNQELLVKAQLLLKDIEELLDSCASAQPSNQRQIQQEHQDSTEQDIETLVMDGIRFESAASWEDLRRLSSQAAGAGGRQGDT</sequence>
<organism evidence="1 2">
    <name type="scientific">Xyrichtys novacula</name>
    <name type="common">Pearly razorfish</name>
    <name type="synonym">Hemipteronotus novacula</name>
    <dbReference type="NCBI Taxonomy" id="13765"/>
    <lineage>
        <taxon>Eukaryota</taxon>
        <taxon>Metazoa</taxon>
        <taxon>Chordata</taxon>
        <taxon>Craniata</taxon>
        <taxon>Vertebrata</taxon>
        <taxon>Euteleostomi</taxon>
        <taxon>Actinopterygii</taxon>
        <taxon>Neopterygii</taxon>
        <taxon>Teleostei</taxon>
        <taxon>Neoteleostei</taxon>
        <taxon>Acanthomorphata</taxon>
        <taxon>Eupercaria</taxon>
        <taxon>Labriformes</taxon>
        <taxon>Labridae</taxon>
        <taxon>Xyrichtys</taxon>
    </lineage>
</organism>
<gene>
    <name evidence="1" type="ORF">XNOV1_A002110</name>
</gene>
<evidence type="ECO:0000313" key="1">
    <source>
        <dbReference type="EMBL" id="CAJ1061819.1"/>
    </source>
</evidence>
<dbReference type="AlphaFoldDB" id="A0AAV1FLD9"/>
<keyword evidence="2" id="KW-1185">Reference proteome</keyword>
<proteinExistence type="predicted"/>
<reference evidence="1" key="1">
    <citation type="submission" date="2023-08" db="EMBL/GenBank/DDBJ databases">
        <authorList>
            <person name="Alioto T."/>
            <person name="Alioto T."/>
            <person name="Gomez Garrido J."/>
        </authorList>
    </citation>
    <scope>NUCLEOTIDE SEQUENCE</scope>
</reference>
<protein>
    <submittedName>
        <fullName evidence="1">Uncharacterized protein</fullName>
    </submittedName>
</protein>
<accession>A0AAV1FLD9</accession>
<dbReference type="EMBL" id="OY660871">
    <property type="protein sequence ID" value="CAJ1061819.1"/>
    <property type="molecule type" value="Genomic_DNA"/>
</dbReference>
<name>A0AAV1FLD9_XYRNO</name>